<reference evidence="1 2" key="1">
    <citation type="submission" date="2017-06" db="EMBL/GenBank/DDBJ databases">
        <title>Genome sequencing of cyanobaciteial culture collection at National Institute for Environmental Studies (NIES).</title>
        <authorList>
            <person name="Hirose Y."/>
            <person name="Shimura Y."/>
            <person name="Fujisawa T."/>
            <person name="Nakamura Y."/>
            <person name="Kawachi M."/>
        </authorList>
    </citation>
    <scope>NUCLEOTIDE SEQUENCE [LARGE SCALE GENOMIC DNA]</scope>
    <source>
        <strain evidence="1 2">NIES-4072</strain>
    </source>
</reference>
<sequence>MSDFNDYIRITLERTNLPDGLIGDFGQLIACGESYEYILQSFNRTYYPVSEEDLAVVKRLAWHFNYPLFKLFEAVGIDCDTAYKICELKCQGGSLKLLWQYFDKTVFTEYAIKVLNYMFK</sequence>
<accession>A0A2R5FDQ0</accession>
<name>A0A2R5FDQ0_NOSCO</name>
<dbReference type="AlphaFoldDB" id="A0A2R5FDQ0"/>
<evidence type="ECO:0000313" key="2">
    <source>
        <dbReference type="Proteomes" id="UP000245124"/>
    </source>
</evidence>
<dbReference type="RefSeq" id="WP_109006841.1">
    <property type="nucleotide sequence ID" value="NZ_BDUD01000001.1"/>
</dbReference>
<keyword evidence="2" id="KW-1185">Reference proteome</keyword>
<gene>
    <name evidence="1" type="ORF">NIES4072_01230</name>
</gene>
<organism evidence="1 2">
    <name type="scientific">Nostoc commune NIES-4072</name>
    <dbReference type="NCBI Taxonomy" id="2005467"/>
    <lineage>
        <taxon>Bacteria</taxon>
        <taxon>Bacillati</taxon>
        <taxon>Cyanobacteriota</taxon>
        <taxon>Cyanophyceae</taxon>
        <taxon>Nostocales</taxon>
        <taxon>Nostocaceae</taxon>
        <taxon>Nostoc</taxon>
    </lineage>
</organism>
<evidence type="ECO:0000313" key="1">
    <source>
        <dbReference type="EMBL" id="GBG16477.1"/>
    </source>
</evidence>
<dbReference type="Proteomes" id="UP000245124">
    <property type="component" value="Unassembled WGS sequence"/>
</dbReference>
<dbReference type="EMBL" id="BDUD01000001">
    <property type="protein sequence ID" value="GBG16477.1"/>
    <property type="molecule type" value="Genomic_DNA"/>
</dbReference>
<protein>
    <submittedName>
        <fullName evidence="1">Uncharacterized protein</fullName>
    </submittedName>
</protein>
<comment type="caution">
    <text evidence="1">The sequence shown here is derived from an EMBL/GenBank/DDBJ whole genome shotgun (WGS) entry which is preliminary data.</text>
</comment>
<proteinExistence type="predicted"/>